<name>A0ABV4Y921_9CYAN</name>
<keyword evidence="3" id="KW-1185">Reference proteome</keyword>
<feature type="coiled-coil region" evidence="1">
    <location>
        <begin position="243"/>
        <end position="270"/>
    </location>
</feature>
<dbReference type="RefSeq" id="WP_413256839.1">
    <property type="nucleotide sequence ID" value="NZ_JBHFNS010000038.1"/>
</dbReference>
<dbReference type="EMBL" id="JBHFNS010000038">
    <property type="protein sequence ID" value="MFB2935321.1"/>
    <property type="molecule type" value="Genomic_DNA"/>
</dbReference>
<accession>A0ABV4Y921</accession>
<dbReference type="Proteomes" id="UP001576776">
    <property type="component" value="Unassembled WGS sequence"/>
</dbReference>
<evidence type="ECO:0000313" key="2">
    <source>
        <dbReference type="EMBL" id="MFB2935321.1"/>
    </source>
</evidence>
<sequence length="514" mass="58695">MPSSAGRYRSRLFNFVSRQTRRWVDRGELATRQVAVATVWGVQILVYPVYLVFQSARLAGKQLQQFFQGLTQPQPDLQPLPADTPIQKVLETVETFALPTNLSAANLPEPLSNAELEKSEVLTVANPRPTHREIQGIATLPENRHLVLIDKQNQILDILNQHQQHQLEKQIRLELAEYLHHQRLVKETSLPARYLPPPASSENALPPIRLWQKFMAWMQRGKVAGVINLFEEESLQLHQEVKNRELEYRTQRLKQKTQELKERQQELSLRIQNQLNLESASVPEVNDTSLLTKVDRAIATIETGSLAVATNVPSYLAHHSQEFRQLVNARMQELNLESSESPVDVKLKIKLLIKAAVDYFFGARATVELIPEETPAINSNNDNLELADPDFWLTEEDLFPEPLPPVTTPQKLKVRSTPSSGVITQEKAVTNRLLETTVFSVVTTEKTLVTTKNKPEKQSDSDYNHTTDAIEIQATSTGYIKHPLEQVLEIVDRTMFFIEELLLTIWQEIQQLFR</sequence>
<proteinExistence type="predicted"/>
<evidence type="ECO:0000256" key="1">
    <source>
        <dbReference type="SAM" id="Coils"/>
    </source>
</evidence>
<protein>
    <submittedName>
        <fullName evidence="2">Uncharacterized protein</fullName>
    </submittedName>
</protein>
<reference evidence="2 3" key="1">
    <citation type="submission" date="2024-09" db="EMBL/GenBank/DDBJ databases">
        <title>Floridaenema gen nov. (Aerosakkonemataceae, Aerosakkonematales ord. nov., Cyanobacteria) from benthic tropical and subtropical fresh waters, with the description of four new species.</title>
        <authorList>
            <person name="Moretto J.A."/>
            <person name="Berthold D.E."/>
            <person name="Lefler F.W."/>
            <person name="Huang I.-S."/>
            <person name="Laughinghouse H. IV."/>
        </authorList>
    </citation>
    <scope>NUCLEOTIDE SEQUENCE [LARGE SCALE GENOMIC DNA]</scope>
    <source>
        <strain evidence="2 3">BLCC-F154</strain>
    </source>
</reference>
<organism evidence="2 3">
    <name type="scientific">Floridaenema fluviatile BLCC-F154</name>
    <dbReference type="NCBI Taxonomy" id="3153640"/>
    <lineage>
        <taxon>Bacteria</taxon>
        <taxon>Bacillati</taxon>
        <taxon>Cyanobacteriota</taxon>
        <taxon>Cyanophyceae</taxon>
        <taxon>Oscillatoriophycideae</taxon>
        <taxon>Aerosakkonematales</taxon>
        <taxon>Aerosakkonemataceae</taxon>
        <taxon>Floridanema</taxon>
        <taxon>Floridanema fluviatile</taxon>
    </lineage>
</organism>
<comment type="caution">
    <text evidence="2">The sequence shown here is derived from an EMBL/GenBank/DDBJ whole genome shotgun (WGS) entry which is preliminary data.</text>
</comment>
<gene>
    <name evidence="2" type="ORF">ACE1B6_08575</name>
</gene>
<evidence type="ECO:0000313" key="3">
    <source>
        <dbReference type="Proteomes" id="UP001576776"/>
    </source>
</evidence>
<keyword evidence="1" id="KW-0175">Coiled coil</keyword>